<protein>
    <submittedName>
        <fullName evidence="1">Unannotated protein</fullName>
    </submittedName>
</protein>
<gene>
    <name evidence="1" type="ORF">UFOPK3564_04024</name>
</gene>
<reference evidence="1" key="1">
    <citation type="submission" date="2020-05" db="EMBL/GenBank/DDBJ databases">
        <authorList>
            <person name="Chiriac C."/>
            <person name="Salcher M."/>
            <person name="Ghai R."/>
            <person name="Kavagutti S V."/>
        </authorList>
    </citation>
    <scope>NUCLEOTIDE SEQUENCE</scope>
</reference>
<dbReference type="AlphaFoldDB" id="A0A6J7KWT4"/>
<dbReference type="EMBL" id="CAFBMK010000477">
    <property type="protein sequence ID" value="CAB4960396.1"/>
    <property type="molecule type" value="Genomic_DNA"/>
</dbReference>
<name>A0A6J7KWT4_9ZZZZ</name>
<evidence type="ECO:0000313" key="1">
    <source>
        <dbReference type="EMBL" id="CAB4960396.1"/>
    </source>
</evidence>
<accession>A0A6J7KWT4</accession>
<proteinExistence type="predicted"/>
<organism evidence="1">
    <name type="scientific">freshwater metagenome</name>
    <dbReference type="NCBI Taxonomy" id="449393"/>
    <lineage>
        <taxon>unclassified sequences</taxon>
        <taxon>metagenomes</taxon>
        <taxon>ecological metagenomes</taxon>
    </lineage>
</organism>
<sequence length="30" mass="3119">MLMTASIGVGLADHLRHGTPAGWDPAEGTR</sequence>